<protein>
    <submittedName>
        <fullName evidence="1">Uncharacterized protein</fullName>
    </submittedName>
</protein>
<sequence>MQFSNNISKELQESIRKTVSDTSNTEYFYYAEFQYKIILKSIEEFEKELDDEHEIALKLTNFGKDVLMIVEEVGYHNPCLIHYYGIVNGVYSEILQHTSQINFMITSVKKTDPSKPARRIGFIL</sequence>
<dbReference type="EMBL" id="DAEPXK010000009">
    <property type="protein sequence ID" value="HBH1541698.1"/>
    <property type="molecule type" value="Genomic_DNA"/>
</dbReference>
<dbReference type="Proteomes" id="UP000372533">
    <property type="component" value="Unassembled WGS sequence"/>
</dbReference>
<evidence type="ECO:0000313" key="3">
    <source>
        <dbReference type="EMBL" id="CDT23204.1"/>
    </source>
</evidence>
<proteinExistence type="predicted"/>
<reference evidence="4" key="4">
    <citation type="submission" date="2021-06" db="EMBL/GenBank/DDBJ databases">
        <authorList>
            <consortium name="NCBI Pathogen Detection Project"/>
        </authorList>
    </citation>
    <scope>NUCLEOTIDE SEQUENCE</scope>
    <source>
        <strain evidence="5">Clostridioides</strain>
        <strain evidence="4">HN1000</strain>
    </source>
</reference>
<evidence type="ECO:0000313" key="6">
    <source>
        <dbReference type="EMBL" id="SJR87093.1"/>
    </source>
</evidence>
<dbReference type="PATRIC" id="fig|1496.854.peg.3320"/>
<dbReference type="Proteomes" id="UP000411588">
    <property type="component" value="Unassembled WGS sequence"/>
</dbReference>
<reference evidence="1" key="1">
    <citation type="submission" date="2014-07" db="EMBL/GenBank/DDBJ databases">
        <authorList>
            <person name="Monot Marc"/>
        </authorList>
    </citation>
    <scope>NUCLEOTIDE SEQUENCE</scope>
    <source>
        <strain evidence="3">7032989</strain>
        <strain evidence="1">7032994</strain>
    </source>
</reference>
<dbReference type="RefSeq" id="WP_003433505.1">
    <property type="nucleotide sequence ID" value="NZ_AP031492.1"/>
</dbReference>
<dbReference type="EMBL" id="CAADAN010000016">
    <property type="protein sequence ID" value="VFD35144.1"/>
    <property type="molecule type" value="Genomic_DNA"/>
</dbReference>
<reference evidence="4" key="2">
    <citation type="journal article" date="2018" name="Genome Biol.">
        <title>SKESA: strategic k-mer extension for scrupulous assemblies.</title>
        <authorList>
            <person name="Souvorov A."/>
            <person name="Agarwala R."/>
            <person name="Lipman D.J."/>
        </authorList>
    </citation>
    <scope>NUCLEOTIDE SEQUENCE</scope>
    <source>
        <strain evidence="5">Clostridioides</strain>
        <strain evidence="4">HN1000</strain>
    </source>
</reference>
<dbReference type="InterPro" id="IPR046171">
    <property type="entry name" value="DUF6173"/>
</dbReference>
<dbReference type="EMBL" id="LK932344">
    <property type="protein sequence ID" value="CDS83006.1"/>
    <property type="molecule type" value="Genomic_DNA"/>
</dbReference>
<dbReference type="Proteomes" id="UP000878956">
    <property type="component" value="Unassembled WGS sequence"/>
</dbReference>
<accession>A0A069A4F2</accession>
<dbReference type="Proteomes" id="UP000879542">
    <property type="component" value="Unassembled WGS sequence"/>
</dbReference>
<evidence type="ECO:0000313" key="5">
    <source>
        <dbReference type="EMBL" id="HBH2621124.1"/>
    </source>
</evidence>
<dbReference type="EMBL" id="FUPS01000001">
    <property type="protein sequence ID" value="SJR87093.1"/>
    <property type="molecule type" value="Genomic_DNA"/>
</dbReference>
<evidence type="ECO:0000313" key="8">
    <source>
        <dbReference type="EMBL" id="VHY09105.1"/>
    </source>
</evidence>
<evidence type="ECO:0000313" key="7">
    <source>
        <dbReference type="EMBL" id="VFD35144.1"/>
    </source>
</evidence>
<dbReference type="EMBL" id="LK933005">
    <property type="protein sequence ID" value="CDT23204.1"/>
    <property type="molecule type" value="Genomic_DNA"/>
</dbReference>
<evidence type="ECO:0000313" key="2">
    <source>
        <dbReference type="EMBL" id="CDS84637.1"/>
    </source>
</evidence>
<dbReference type="EMBL" id="CAAJVP010000009">
    <property type="protein sequence ID" value="VHY09105.1"/>
    <property type="molecule type" value="Genomic_DNA"/>
</dbReference>
<evidence type="ECO:0000313" key="11">
    <source>
        <dbReference type="Proteomes" id="UP000411588"/>
    </source>
</evidence>
<evidence type="ECO:0000313" key="9">
    <source>
        <dbReference type="Proteomes" id="UP000189137"/>
    </source>
</evidence>
<dbReference type="Proteomes" id="UP000189137">
    <property type="component" value="Unassembled WGS sequence"/>
</dbReference>
<dbReference type="AlphaFoldDB" id="A0A069A4F2"/>
<organism evidence="1">
    <name type="scientific">Clostridioides difficile</name>
    <name type="common">Peptoclostridium difficile</name>
    <dbReference type="NCBI Taxonomy" id="1496"/>
    <lineage>
        <taxon>Bacteria</taxon>
        <taxon>Bacillati</taxon>
        <taxon>Bacillota</taxon>
        <taxon>Clostridia</taxon>
        <taxon>Peptostreptococcales</taxon>
        <taxon>Peptostreptococcaceae</taxon>
        <taxon>Clostridioides</taxon>
    </lineage>
</organism>
<evidence type="ECO:0000313" key="4">
    <source>
        <dbReference type="EMBL" id="HBH1541698.1"/>
    </source>
</evidence>
<dbReference type="Pfam" id="PF19670">
    <property type="entry name" value="DUF6173"/>
    <property type="match status" value="1"/>
</dbReference>
<evidence type="ECO:0000313" key="10">
    <source>
        <dbReference type="Proteomes" id="UP000372533"/>
    </source>
</evidence>
<dbReference type="EMBL" id="DAEQIJ010000015">
    <property type="protein sequence ID" value="HBH2621124.1"/>
    <property type="molecule type" value="Genomic_DNA"/>
</dbReference>
<evidence type="ECO:0000313" key="1">
    <source>
        <dbReference type="EMBL" id="CDS83006.1"/>
    </source>
</evidence>
<name>A0A069A4F2_CLODI</name>
<reference evidence="8 10" key="3">
    <citation type="submission" date="2019-04" db="EMBL/GenBank/DDBJ databases">
        <authorList>
            <consortium name="Pathogen Informatics"/>
        </authorList>
    </citation>
    <scope>NUCLEOTIDE SEQUENCE [LARGE SCALE GENOMIC DNA]</scope>
    <source>
        <strain evidence="7">Clo34</strain>
        <strain evidence="11">clo34</strain>
        <strain evidence="10">tl291</strain>
        <strain evidence="8">Tl291</strain>
        <strain evidence="6 9">VRECD0157</strain>
    </source>
</reference>
<gene>
    <name evidence="3" type="ORF">BN1095_340347</name>
    <name evidence="2" type="ORF">BN1096_350057</name>
    <name evidence="1" type="ORF">BN1097_1370007</name>
    <name evidence="4" type="ORF">KRM00_001165</name>
    <name evidence="5" type="ORF">KRQ00_002907</name>
    <name evidence="8" type="ORF">SAMEA1402366_02143</name>
    <name evidence="7" type="ORF">SAMEA1402399_03407</name>
    <name evidence="6" type="ORF">SAMEA3375112_00492</name>
</gene>
<dbReference type="EMBL" id="LK932486">
    <property type="protein sequence ID" value="CDS84637.1"/>
    <property type="molecule type" value="Genomic_DNA"/>
</dbReference>